<dbReference type="Pfam" id="PF13007">
    <property type="entry name" value="LZ_Tnp_IS66"/>
    <property type="match status" value="1"/>
</dbReference>
<evidence type="ECO:0000313" key="6">
    <source>
        <dbReference type="EMBL" id="SMC03138.1"/>
    </source>
</evidence>
<dbReference type="EMBL" id="FWWY01000002">
    <property type="protein sequence ID" value="SMC08231.1"/>
    <property type="molecule type" value="Genomic_DNA"/>
</dbReference>
<evidence type="ECO:0000259" key="5">
    <source>
        <dbReference type="Pfam" id="PF13817"/>
    </source>
</evidence>
<feature type="domain" description="Transposase IS66 zinc-finger binding" evidence="3">
    <location>
        <begin position="109"/>
        <end position="153"/>
    </location>
</feature>
<name>A0A1W1WPK1_SULTA</name>
<feature type="domain" description="Transposase IS66 C-terminal" evidence="5">
    <location>
        <begin position="466"/>
        <end position="506"/>
    </location>
</feature>
<dbReference type="InterPro" id="IPR024463">
    <property type="entry name" value="Transposase_TnpC_homeodom"/>
</dbReference>
<dbReference type="InterPro" id="IPR039552">
    <property type="entry name" value="IS66_C"/>
</dbReference>
<dbReference type="Proteomes" id="UP000192660">
    <property type="component" value="Unassembled WGS sequence"/>
</dbReference>
<feature type="domain" description="Transposase IS66 central" evidence="2">
    <location>
        <begin position="174"/>
        <end position="460"/>
    </location>
</feature>
<dbReference type="OrthoDB" id="9760067at2"/>
<dbReference type="Pfam" id="PF03050">
    <property type="entry name" value="DDE_Tnp_IS66"/>
    <property type="match status" value="1"/>
</dbReference>
<dbReference type="NCBIfam" id="NF033517">
    <property type="entry name" value="transpos_IS66"/>
    <property type="match status" value="1"/>
</dbReference>
<dbReference type="STRING" id="28034.BFX07_00035"/>
<dbReference type="PANTHER" id="PTHR33678:SF1">
    <property type="entry name" value="BLL1576 PROTEIN"/>
    <property type="match status" value="1"/>
</dbReference>
<evidence type="ECO:0000259" key="2">
    <source>
        <dbReference type="Pfam" id="PF03050"/>
    </source>
</evidence>
<reference evidence="8" key="1">
    <citation type="submission" date="2017-04" db="EMBL/GenBank/DDBJ databases">
        <authorList>
            <person name="Varghese N."/>
            <person name="Submissions S."/>
        </authorList>
    </citation>
    <scope>NUCLEOTIDE SEQUENCE [LARGE SCALE GENOMIC DNA]</scope>
    <source>
        <strain evidence="8">DSM 9293</strain>
    </source>
</reference>
<evidence type="ECO:0000259" key="4">
    <source>
        <dbReference type="Pfam" id="PF13007"/>
    </source>
</evidence>
<dbReference type="Pfam" id="PF13817">
    <property type="entry name" value="DDE_Tnp_IS66_C"/>
    <property type="match status" value="1"/>
</dbReference>
<dbReference type="RefSeq" id="WP_084660931.1">
    <property type="nucleotide sequence ID" value="NZ_FWWY01000001.1"/>
</dbReference>
<reference evidence="7" key="2">
    <citation type="submission" date="2017-04" db="EMBL/GenBank/DDBJ databases">
        <authorList>
            <person name="Afonso C.L."/>
            <person name="Miller P.J."/>
            <person name="Scott M.A."/>
            <person name="Spackman E."/>
            <person name="Goraichik I."/>
            <person name="Dimitrov K.M."/>
            <person name="Suarez D.L."/>
            <person name="Swayne D.E."/>
        </authorList>
    </citation>
    <scope>NUCLEOTIDE SEQUENCE [LARGE SCALE GENOMIC DNA]</scope>
    <source>
        <strain evidence="7">DSM 9293</strain>
    </source>
</reference>
<feature type="domain" description="Transposase TnpC homeodomain" evidence="4">
    <location>
        <begin position="31"/>
        <end position="101"/>
    </location>
</feature>
<dbReference type="EMBL" id="FWWY01000001">
    <property type="protein sequence ID" value="SMC03138.1"/>
    <property type="molecule type" value="Genomic_DNA"/>
</dbReference>
<evidence type="ECO:0000256" key="1">
    <source>
        <dbReference type="SAM" id="Coils"/>
    </source>
</evidence>
<dbReference type="PANTHER" id="PTHR33678">
    <property type="entry name" value="BLL1576 PROTEIN"/>
    <property type="match status" value="1"/>
</dbReference>
<sequence length="523" mass="59990">MMSSERTVEQWAAEVARLEHQIAELQQRVQWYEEQFRLAKHRQFGASQERSDAHQLHLFNEAETLAGSPMDAAQETITYTRKKKTAGQRELALAHLPVERITYVLPEGDRVCDTCHGPLHAMSQEIRRELQVIPAQVKVIEHVQEVYACRQCERDALTTPIKTAPMPRPVYPGSLASPSLLAFTLHQKFTEHLPLYRQEQEWARLGVPLSRQTLANWVIYAAHTWLKPVYRTLKHSLVQQDIVQADETTLTVLHETGRRAEQKSYMWLYRTGREGPPIVLYEYQPGRQGAYARQFLTGFRGYLQCDGYVGYREVPDATLIGCWAHARRYFVEALQTLPPAARDGPSAIRDGLEFCNAIFRIERDLRDVSAADRHTARHARSRPVLARFAQWLRRQKRHTLPHSPLGKAVTYCLNQWKPLTRFLEDGRLEVDNNRSERAIKPFVTGRKNWLFANTPRGAQASAITLSLIQTAKENGLEPRAYLQYLFEQLPQRDLSNAASWADCLPWSPTLPAHVRTPANPATP</sequence>
<evidence type="ECO:0000313" key="8">
    <source>
        <dbReference type="Proteomes" id="UP000192660"/>
    </source>
</evidence>
<gene>
    <name evidence="6" type="ORF">SAMN00768000_0929</name>
    <name evidence="7" type="ORF">SAMN00768000_3775</name>
</gene>
<accession>A0A1W1WPK1</accession>
<keyword evidence="1" id="KW-0175">Coiled coil</keyword>
<evidence type="ECO:0000259" key="3">
    <source>
        <dbReference type="Pfam" id="PF13005"/>
    </source>
</evidence>
<proteinExistence type="predicted"/>
<dbReference type="Pfam" id="PF13005">
    <property type="entry name" value="zf-IS66"/>
    <property type="match status" value="1"/>
</dbReference>
<dbReference type="InterPro" id="IPR004291">
    <property type="entry name" value="Transposase_IS66_central"/>
</dbReference>
<protein>
    <submittedName>
        <fullName evidence="7">Transposase</fullName>
    </submittedName>
</protein>
<dbReference type="InterPro" id="IPR024474">
    <property type="entry name" value="Znf_dom_IS66"/>
</dbReference>
<organism evidence="7 8">
    <name type="scientific">Sulfobacillus thermosulfidooxidans (strain DSM 9293 / VKM B-1269 / AT-1)</name>
    <dbReference type="NCBI Taxonomy" id="929705"/>
    <lineage>
        <taxon>Bacteria</taxon>
        <taxon>Bacillati</taxon>
        <taxon>Bacillota</taxon>
        <taxon>Clostridia</taxon>
        <taxon>Eubacteriales</taxon>
        <taxon>Clostridiales Family XVII. Incertae Sedis</taxon>
        <taxon>Sulfobacillus</taxon>
    </lineage>
</organism>
<feature type="coiled-coil region" evidence="1">
    <location>
        <begin position="1"/>
        <end position="42"/>
    </location>
</feature>
<dbReference type="InterPro" id="IPR052344">
    <property type="entry name" value="Transposase-related"/>
</dbReference>
<keyword evidence="8" id="KW-1185">Reference proteome</keyword>
<dbReference type="AlphaFoldDB" id="A0A1W1WPK1"/>
<evidence type="ECO:0000313" key="7">
    <source>
        <dbReference type="EMBL" id="SMC08231.1"/>
    </source>
</evidence>